<dbReference type="EMBL" id="JABSNP010000021">
    <property type="protein sequence ID" value="NRT20822.1"/>
    <property type="molecule type" value="Genomic_DNA"/>
</dbReference>
<accession>A0ABX2FWP7</accession>
<sequence>MLSLSKHLYRFVASIGLLLRARCFDKLSMTFFLRRHRRFLWGAGGY</sequence>
<reference evidence="1 2" key="1">
    <citation type="submission" date="2020-05" db="EMBL/GenBank/DDBJ databases">
        <title>Genomic Encyclopedia of Type Strains, Phase IV (KMG-V): Genome sequencing to study the core and pangenomes of soil and plant-associated prokaryotes.</title>
        <authorList>
            <person name="Whitman W."/>
        </authorList>
    </citation>
    <scope>NUCLEOTIDE SEQUENCE [LARGE SCALE GENOMIC DNA]</scope>
    <source>
        <strain evidence="1 2">9A</strain>
    </source>
</reference>
<dbReference type="Proteomes" id="UP000779507">
    <property type="component" value="Unassembled WGS sequence"/>
</dbReference>
<keyword evidence="2" id="KW-1185">Reference proteome</keyword>
<evidence type="ECO:0000313" key="2">
    <source>
        <dbReference type="Proteomes" id="UP000779507"/>
    </source>
</evidence>
<gene>
    <name evidence="1" type="ORF">HNP98_003666</name>
</gene>
<proteinExistence type="predicted"/>
<name>A0ABX2FWP7_9BACT</name>
<organism evidence="1 2">
    <name type="scientific">Hymenobacter caeli</name>
    <dbReference type="NCBI Taxonomy" id="2735894"/>
    <lineage>
        <taxon>Bacteria</taxon>
        <taxon>Pseudomonadati</taxon>
        <taxon>Bacteroidota</taxon>
        <taxon>Cytophagia</taxon>
        <taxon>Cytophagales</taxon>
        <taxon>Hymenobacteraceae</taxon>
        <taxon>Hymenobacter</taxon>
    </lineage>
</organism>
<protein>
    <submittedName>
        <fullName evidence="1">Uncharacterized protein</fullName>
    </submittedName>
</protein>
<evidence type="ECO:0000313" key="1">
    <source>
        <dbReference type="EMBL" id="NRT20822.1"/>
    </source>
</evidence>
<comment type="caution">
    <text evidence="1">The sequence shown here is derived from an EMBL/GenBank/DDBJ whole genome shotgun (WGS) entry which is preliminary data.</text>
</comment>